<dbReference type="InterPro" id="IPR022742">
    <property type="entry name" value="Hydrolase_4"/>
</dbReference>
<dbReference type="OrthoDB" id="9788260at2"/>
<dbReference type="PANTHER" id="PTHR11614">
    <property type="entry name" value="PHOSPHOLIPASE-RELATED"/>
    <property type="match status" value="1"/>
</dbReference>
<protein>
    <submittedName>
        <fullName evidence="2">Lysophospholipase L2</fullName>
        <ecNumber evidence="2">3.1.1.5</ecNumber>
    </submittedName>
</protein>
<dbReference type="HOGENOM" id="CLU_026209_10_1_5"/>
<dbReference type="EC" id="3.1.1.5" evidence="2"/>
<evidence type="ECO:0000259" key="1">
    <source>
        <dbReference type="Pfam" id="PF12146"/>
    </source>
</evidence>
<evidence type="ECO:0000313" key="3">
    <source>
        <dbReference type="Proteomes" id="UP000015351"/>
    </source>
</evidence>
<evidence type="ECO:0000313" key="2">
    <source>
        <dbReference type="EMBL" id="EPX79873.1"/>
    </source>
</evidence>
<keyword evidence="3" id="KW-1185">Reference proteome</keyword>
<dbReference type="GO" id="GO:0004622">
    <property type="term" value="F:phosphatidylcholine lysophospholipase activity"/>
    <property type="evidence" value="ECO:0007669"/>
    <property type="project" value="UniProtKB-EC"/>
</dbReference>
<dbReference type="SUPFAM" id="SSF53474">
    <property type="entry name" value="alpha/beta-Hydrolases"/>
    <property type="match status" value="1"/>
</dbReference>
<dbReference type="Pfam" id="PF12146">
    <property type="entry name" value="Hydrolase_4"/>
    <property type="match status" value="1"/>
</dbReference>
<dbReference type="Proteomes" id="UP000015351">
    <property type="component" value="Unassembled WGS sequence"/>
</dbReference>
<comment type="caution">
    <text evidence="2">The sequence shown here is derived from an EMBL/GenBank/DDBJ whole genome shotgun (WGS) entry which is preliminary data.</text>
</comment>
<sequence length="315" mass="34184">MSLTPAPFHADIANGPDGGCAYWLTTSDGVRIRIGVWGGGDKGTVLLFPGRTEYIEKYGVAAKGFMERGFSTVAIDWRGQGLADRALPNRLIGHVGVFNEYQTDIAAVMEALSELDLPEPMGLLGHSMGGCIGLRALMNGLPVDAAVFTGPMWGIALDPVRRGAGWALSTLSRQTKFETLLAPGTTAVSYVLAQPFDDNLLTRDEEMYDMMRDQLDAQPDLALGGPSFAWLNEALKECRALSLSPTPNVPTITFLGTNERIVDTKAVHDRMARWHNGELRMVEGAEHEVLMDLPEVQAEVYDAAVKLFSDVMADA</sequence>
<proteinExistence type="predicted"/>
<dbReference type="eggNOG" id="COG2267">
    <property type="taxonomic scope" value="Bacteria"/>
</dbReference>
<dbReference type="AlphaFoldDB" id="S9QJU6"/>
<dbReference type="STRING" id="1123360.thalar_01209"/>
<dbReference type="RefSeq" id="WP_021099779.1">
    <property type="nucleotide sequence ID" value="NZ_KE557306.1"/>
</dbReference>
<keyword evidence="2" id="KW-0378">Hydrolase</keyword>
<dbReference type="InterPro" id="IPR029058">
    <property type="entry name" value="AB_hydrolase_fold"/>
</dbReference>
<dbReference type="PATRIC" id="fig|1123360.3.peg.1198"/>
<organism evidence="2 3">
    <name type="scientific">Litoreibacter arenae DSM 19593</name>
    <dbReference type="NCBI Taxonomy" id="1123360"/>
    <lineage>
        <taxon>Bacteria</taxon>
        <taxon>Pseudomonadati</taxon>
        <taxon>Pseudomonadota</taxon>
        <taxon>Alphaproteobacteria</taxon>
        <taxon>Rhodobacterales</taxon>
        <taxon>Roseobacteraceae</taxon>
        <taxon>Litoreibacter</taxon>
    </lineage>
</organism>
<reference evidence="3" key="1">
    <citation type="journal article" date="2013" name="Stand. Genomic Sci.">
        <title>Genome sequence of the Litoreibacter arenae type strain (DSM 19593(T)), a member of the Roseobacter clade isolated from sea sand.</title>
        <authorList>
            <person name="Riedel T."/>
            <person name="Fiebig A."/>
            <person name="Petersen J."/>
            <person name="Gronow S."/>
            <person name="Kyrpides N.C."/>
            <person name="Goker M."/>
            <person name="Klenk H.P."/>
        </authorList>
    </citation>
    <scope>NUCLEOTIDE SEQUENCE [LARGE SCALE GENOMIC DNA]</scope>
    <source>
        <strain evidence="3">DSM 19593</strain>
    </source>
</reference>
<feature type="domain" description="Serine aminopeptidase S33" evidence="1">
    <location>
        <begin position="42"/>
        <end position="292"/>
    </location>
</feature>
<name>S9QJU6_9RHOB</name>
<gene>
    <name evidence="2" type="ORF">thalar_01209</name>
</gene>
<dbReference type="EMBL" id="AONI01000009">
    <property type="protein sequence ID" value="EPX79873.1"/>
    <property type="molecule type" value="Genomic_DNA"/>
</dbReference>
<dbReference type="InterPro" id="IPR051044">
    <property type="entry name" value="MAG_DAG_Lipase"/>
</dbReference>
<accession>S9QJU6</accession>
<dbReference type="Gene3D" id="3.40.50.1820">
    <property type="entry name" value="alpha/beta hydrolase"/>
    <property type="match status" value="1"/>
</dbReference>